<gene>
    <name evidence="2" type="ORF">TCMB3V08_LOCUS4498</name>
</gene>
<evidence type="ECO:0000313" key="2">
    <source>
        <dbReference type="EMBL" id="CAD7571834.1"/>
    </source>
</evidence>
<sequence length="589" mass="65318">MALLDKTRVQRVITTASADDESRYSTQGARPKKRRAPPPPTPPPALHQAPNTSLTSGDNTSSSGTSNSTPHQNSSDLIQPSTNETEPIVEQTEIDHETLRFLVNRIQTEFNNEEEGIEVEENASQRKTIPFVKCSSAKTCNVERESSGSNESIDDVSFTIEHPTNRSLVTVCGSNELKDDVSLPIEHPTNRSLVTVSGSNELLEDVSLPIEHPTNRSFVTVSRSNELLEDVSLPIEHPTNRSLVTLSGSNELLEDVSLPIEHPTNRSLVTVSGSNELTDDVSPPIEHQTSRLLTEESGNYELPGDVSLPMDHLTTDSLIEESRNKITFDSSIASSSERENSDDSINNNLSDLTVEESKRKVESKKEFIHSLNIKEGSDIARFVVVSSEKKIPISGERVEERDEIENFSEVKYVSKIPNNNLITSDTSERTTSNRNFELPTQVDSNNCDNIKTNSDNISEDKNNFNEIVCANTLTQLNKDVSSDITRVTTPNESTETTKKDANVVETNIEEVRNGLVETSMDSQLEFDDGNKSPTKEVPPEIPAKKTNNRFFRSLKTTKKEPLTSSPTPPPRSKPQPTPRIKRLKKLFAS</sequence>
<protein>
    <submittedName>
        <fullName evidence="2">(California timema) hypothetical protein</fullName>
    </submittedName>
</protein>
<feature type="compositionally biased region" description="Polar residues" evidence="1">
    <location>
        <begin position="70"/>
        <end position="84"/>
    </location>
</feature>
<proteinExistence type="predicted"/>
<accession>A0A7R9P6R6</accession>
<evidence type="ECO:0000256" key="1">
    <source>
        <dbReference type="SAM" id="MobiDB-lite"/>
    </source>
</evidence>
<organism evidence="2">
    <name type="scientific">Timema californicum</name>
    <name type="common">California timema</name>
    <name type="synonym">Walking stick</name>
    <dbReference type="NCBI Taxonomy" id="61474"/>
    <lineage>
        <taxon>Eukaryota</taxon>
        <taxon>Metazoa</taxon>
        <taxon>Ecdysozoa</taxon>
        <taxon>Arthropoda</taxon>
        <taxon>Hexapoda</taxon>
        <taxon>Insecta</taxon>
        <taxon>Pterygota</taxon>
        <taxon>Neoptera</taxon>
        <taxon>Polyneoptera</taxon>
        <taxon>Phasmatodea</taxon>
        <taxon>Timematodea</taxon>
        <taxon>Timematoidea</taxon>
        <taxon>Timematidae</taxon>
        <taxon>Timema</taxon>
    </lineage>
</organism>
<feature type="compositionally biased region" description="Basic residues" evidence="1">
    <location>
        <begin position="579"/>
        <end position="589"/>
    </location>
</feature>
<dbReference type="AlphaFoldDB" id="A0A7R9P6R6"/>
<dbReference type="EMBL" id="OE180720">
    <property type="protein sequence ID" value="CAD7571834.1"/>
    <property type="molecule type" value="Genomic_DNA"/>
</dbReference>
<feature type="compositionally biased region" description="Low complexity" evidence="1">
    <location>
        <begin position="51"/>
        <end position="69"/>
    </location>
</feature>
<feature type="region of interest" description="Disordered" evidence="1">
    <location>
        <begin position="1"/>
        <end position="84"/>
    </location>
</feature>
<feature type="compositionally biased region" description="Pro residues" evidence="1">
    <location>
        <begin position="566"/>
        <end position="577"/>
    </location>
</feature>
<name>A0A7R9P6R6_TIMCA</name>
<feature type="compositionally biased region" description="Basic and acidic residues" evidence="1">
    <location>
        <begin position="528"/>
        <end position="538"/>
    </location>
</feature>
<reference evidence="2" key="1">
    <citation type="submission" date="2020-11" db="EMBL/GenBank/DDBJ databases">
        <authorList>
            <person name="Tran Van P."/>
        </authorList>
    </citation>
    <scope>NUCLEOTIDE SEQUENCE</scope>
</reference>
<feature type="region of interest" description="Disordered" evidence="1">
    <location>
        <begin position="515"/>
        <end position="589"/>
    </location>
</feature>